<dbReference type="AlphaFoldDB" id="A0AA39QV64"/>
<comment type="caution">
    <text evidence="3">The sequence shown here is derived from an EMBL/GenBank/DDBJ whole genome shotgun (WGS) entry which is preliminary data.</text>
</comment>
<feature type="signal peptide" evidence="2">
    <location>
        <begin position="1"/>
        <end position="19"/>
    </location>
</feature>
<gene>
    <name evidence="3" type="ORF">JMJ35_007236</name>
</gene>
<organism evidence="3 4">
    <name type="scientific">Cladonia borealis</name>
    <dbReference type="NCBI Taxonomy" id="184061"/>
    <lineage>
        <taxon>Eukaryota</taxon>
        <taxon>Fungi</taxon>
        <taxon>Dikarya</taxon>
        <taxon>Ascomycota</taxon>
        <taxon>Pezizomycotina</taxon>
        <taxon>Lecanoromycetes</taxon>
        <taxon>OSLEUM clade</taxon>
        <taxon>Lecanoromycetidae</taxon>
        <taxon>Lecanorales</taxon>
        <taxon>Lecanorineae</taxon>
        <taxon>Cladoniaceae</taxon>
        <taxon>Cladonia</taxon>
    </lineage>
</organism>
<evidence type="ECO:0000313" key="4">
    <source>
        <dbReference type="Proteomes" id="UP001166286"/>
    </source>
</evidence>
<feature type="region of interest" description="Disordered" evidence="1">
    <location>
        <begin position="52"/>
        <end position="72"/>
    </location>
</feature>
<dbReference type="Proteomes" id="UP001166286">
    <property type="component" value="Unassembled WGS sequence"/>
</dbReference>
<sequence length="85" mass="9293">MVQLKSPVLMAFAIGSAMAMAIPKPVDGSAVAVRDAEPETYSGTFINRYDEISEKDKREAEAEAEPESKATYSGTFINRYDEVAE</sequence>
<evidence type="ECO:0000256" key="1">
    <source>
        <dbReference type="SAM" id="MobiDB-lite"/>
    </source>
</evidence>
<dbReference type="EMBL" id="JAFEKC020000017">
    <property type="protein sequence ID" value="KAK0509842.1"/>
    <property type="molecule type" value="Genomic_DNA"/>
</dbReference>
<feature type="chain" id="PRO_5041369524" evidence="2">
    <location>
        <begin position="20"/>
        <end position="85"/>
    </location>
</feature>
<proteinExistence type="predicted"/>
<protein>
    <submittedName>
        <fullName evidence="3">Uncharacterized protein</fullName>
    </submittedName>
</protein>
<keyword evidence="2" id="KW-0732">Signal</keyword>
<accession>A0AA39QV64</accession>
<evidence type="ECO:0000313" key="3">
    <source>
        <dbReference type="EMBL" id="KAK0509842.1"/>
    </source>
</evidence>
<keyword evidence="4" id="KW-1185">Reference proteome</keyword>
<reference evidence="3" key="1">
    <citation type="submission" date="2023-03" db="EMBL/GenBank/DDBJ databases">
        <title>Complete genome of Cladonia borealis.</title>
        <authorList>
            <person name="Park H."/>
        </authorList>
    </citation>
    <scope>NUCLEOTIDE SEQUENCE</scope>
    <source>
        <strain evidence="3">ANT050790</strain>
    </source>
</reference>
<name>A0AA39QV64_9LECA</name>
<evidence type="ECO:0000256" key="2">
    <source>
        <dbReference type="SAM" id="SignalP"/>
    </source>
</evidence>
<feature type="compositionally biased region" description="Basic and acidic residues" evidence="1">
    <location>
        <begin position="52"/>
        <end position="61"/>
    </location>
</feature>